<keyword evidence="3" id="KW-1185">Reference proteome</keyword>
<feature type="domain" description="N-acetyltransferase" evidence="1">
    <location>
        <begin position="55"/>
        <end position="202"/>
    </location>
</feature>
<comment type="caution">
    <text evidence="2">The sequence shown here is derived from an EMBL/GenBank/DDBJ whole genome shotgun (WGS) entry which is preliminary data.</text>
</comment>
<dbReference type="GO" id="GO:0016747">
    <property type="term" value="F:acyltransferase activity, transferring groups other than amino-acyl groups"/>
    <property type="evidence" value="ECO:0007669"/>
    <property type="project" value="InterPro"/>
</dbReference>
<organism evidence="2 3">
    <name type="scientific">Eggerthella guodeyinii</name>
    <dbReference type="NCBI Taxonomy" id="2690837"/>
    <lineage>
        <taxon>Bacteria</taxon>
        <taxon>Bacillati</taxon>
        <taxon>Actinomycetota</taxon>
        <taxon>Coriobacteriia</taxon>
        <taxon>Eggerthellales</taxon>
        <taxon>Eggerthellaceae</taxon>
        <taxon>Eggerthella</taxon>
    </lineage>
</organism>
<dbReference type="InterPro" id="IPR000182">
    <property type="entry name" value="GNAT_dom"/>
</dbReference>
<proteinExistence type="predicted"/>
<dbReference type="AlphaFoldDB" id="A0A6N7RNK1"/>
<dbReference type="InterPro" id="IPR016181">
    <property type="entry name" value="Acyl_CoA_acyltransferase"/>
</dbReference>
<dbReference type="PANTHER" id="PTHR43792">
    <property type="entry name" value="GNAT FAMILY, PUTATIVE (AFU_ORTHOLOGUE AFUA_3G00765)-RELATED-RELATED"/>
    <property type="match status" value="1"/>
</dbReference>
<sequence length="206" mass="23329">MHYTTFGNREISILGRCPQPRMTNILETQRLLLRPLVLADAETAFRGWTGDPEVSKYVSWLPHRSIDDAIEWAQEVTWKHDAAGNVLKSDTFIWGFVLKDTHELFGSGGLIWEDEWNLYQVGYNIMKSHWGCGYTTEAMREILRYAAADLGITRVAASHAKENIASAKVLEKLGFAYEGDGVSFHIDGARSFQSRRYSLKLDSPAD</sequence>
<dbReference type="PROSITE" id="PS51186">
    <property type="entry name" value="GNAT"/>
    <property type="match status" value="1"/>
</dbReference>
<protein>
    <submittedName>
        <fullName evidence="2">GNAT family N-acetyltransferase</fullName>
    </submittedName>
</protein>
<accession>A0A6N7RNK1</accession>
<dbReference type="SUPFAM" id="SSF55729">
    <property type="entry name" value="Acyl-CoA N-acyltransferases (Nat)"/>
    <property type="match status" value="1"/>
</dbReference>
<reference evidence="3" key="1">
    <citation type="submission" date="2019-08" db="EMBL/GenBank/DDBJ databases">
        <title>Arthrobacter sp. nov., isolated from plateau pika and Tibetan wild ass.</title>
        <authorList>
            <person name="Ge Y."/>
        </authorList>
    </citation>
    <scope>NUCLEOTIDE SEQUENCE [LARGE SCALE GENOMIC DNA]</scope>
    <source>
        <strain evidence="3">HF-4214</strain>
    </source>
</reference>
<dbReference type="Gene3D" id="3.40.630.30">
    <property type="match status" value="1"/>
</dbReference>
<dbReference type="EMBL" id="VTFY01000007">
    <property type="protein sequence ID" value="MRX82557.1"/>
    <property type="molecule type" value="Genomic_DNA"/>
</dbReference>
<dbReference type="Pfam" id="PF13302">
    <property type="entry name" value="Acetyltransf_3"/>
    <property type="match status" value="1"/>
</dbReference>
<dbReference type="Proteomes" id="UP000438093">
    <property type="component" value="Unassembled WGS sequence"/>
</dbReference>
<gene>
    <name evidence="2" type="ORF">GJG86_08620</name>
</gene>
<evidence type="ECO:0000259" key="1">
    <source>
        <dbReference type="PROSITE" id="PS51186"/>
    </source>
</evidence>
<keyword evidence="2" id="KW-0808">Transferase</keyword>
<evidence type="ECO:0000313" key="3">
    <source>
        <dbReference type="Proteomes" id="UP000438093"/>
    </source>
</evidence>
<dbReference type="InterPro" id="IPR051531">
    <property type="entry name" value="N-acetyltransferase"/>
</dbReference>
<evidence type="ECO:0000313" key="2">
    <source>
        <dbReference type="EMBL" id="MRX82557.1"/>
    </source>
</evidence>
<name>A0A6N7RNK1_9ACTN</name>